<evidence type="ECO:0000256" key="3">
    <source>
        <dbReference type="ARBA" id="ARBA00023163"/>
    </source>
</evidence>
<name>A0ABS1D276_9PROT</name>
<evidence type="ECO:0000313" key="6">
    <source>
        <dbReference type="Proteomes" id="UP000697995"/>
    </source>
</evidence>
<dbReference type="Gene3D" id="1.10.10.60">
    <property type="entry name" value="Homeodomain-like"/>
    <property type="match status" value="1"/>
</dbReference>
<keyword evidence="6" id="KW-1185">Reference proteome</keyword>
<dbReference type="InterPro" id="IPR018060">
    <property type="entry name" value="HTH_AraC"/>
</dbReference>
<evidence type="ECO:0000313" key="5">
    <source>
        <dbReference type="EMBL" id="MBK1660661.1"/>
    </source>
</evidence>
<protein>
    <recommendedName>
        <fullName evidence="4">HTH araC/xylS-type domain-containing protein</fullName>
    </recommendedName>
</protein>
<dbReference type="InterPro" id="IPR037923">
    <property type="entry name" value="HTH-like"/>
</dbReference>
<accession>A0ABS1D276</accession>
<evidence type="ECO:0000256" key="2">
    <source>
        <dbReference type="ARBA" id="ARBA00023125"/>
    </source>
</evidence>
<keyword evidence="1" id="KW-0805">Transcription regulation</keyword>
<reference evidence="5 6" key="1">
    <citation type="journal article" date="2020" name="Microorganisms">
        <title>Osmotic Adaptation and Compatible Solute Biosynthesis of Phototrophic Bacteria as Revealed from Genome Analyses.</title>
        <authorList>
            <person name="Imhoff J.F."/>
            <person name="Rahn T."/>
            <person name="Kunzel S."/>
            <person name="Keller A."/>
            <person name="Neulinger S.C."/>
        </authorList>
    </citation>
    <scope>NUCLEOTIDE SEQUENCE [LARGE SCALE GENOMIC DNA]</scope>
    <source>
        <strain evidence="5 6">DSM 15382</strain>
    </source>
</reference>
<gene>
    <name evidence="5" type="ORF">CKO45_20785</name>
</gene>
<comment type="caution">
    <text evidence="5">The sequence shown here is derived from an EMBL/GenBank/DDBJ whole genome shotgun (WGS) entry which is preliminary data.</text>
</comment>
<dbReference type="EMBL" id="NRSG01000199">
    <property type="protein sequence ID" value="MBK1660661.1"/>
    <property type="molecule type" value="Genomic_DNA"/>
</dbReference>
<dbReference type="SUPFAM" id="SSF51215">
    <property type="entry name" value="Regulatory protein AraC"/>
    <property type="match status" value="1"/>
</dbReference>
<dbReference type="Proteomes" id="UP000697995">
    <property type="component" value="Unassembled WGS sequence"/>
</dbReference>
<dbReference type="PANTHER" id="PTHR46796:SF2">
    <property type="entry name" value="TRANSCRIPTIONAL REGULATORY PROTEIN"/>
    <property type="match status" value="1"/>
</dbReference>
<evidence type="ECO:0000256" key="1">
    <source>
        <dbReference type="ARBA" id="ARBA00023015"/>
    </source>
</evidence>
<feature type="domain" description="HTH araC/xylS-type" evidence="4">
    <location>
        <begin position="124"/>
        <end position="174"/>
    </location>
</feature>
<dbReference type="RefSeq" id="WP_200306032.1">
    <property type="nucleotide sequence ID" value="NZ_NRSG01000199.1"/>
</dbReference>
<keyword evidence="3" id="KW-0804">Transcription</keyword>
<proteinExistence type="predicted"/>
<dbReference type="PROSITE" id="PS01124">
    <property type="entry name" value="HTH_ARAC_FAMILY_2"/>
    <property type="match status" value="1"/>
</dbReference>
<dbReference type="InterPro" id="IPR050204">
    <property type="entry name" value="AraC_XylS_family_regulators"/>
</dbReference>
<sequence>MVADPSGLPLTGLPDFDNARWLGRPRLQDVHNLAGAGVLRHSFDADPARFAVDVDRQQNHILLWTMGAAPGRYDIRLDGRRDDGPLQGLRNAYLLPAGTASRFEGPAGPQHDMLHLHVTPPWLDRLAEPLSLADLAGLARMPRHAFLRAFRAEQGETPAAYLARRRVARALPLLAAGGGGGPLRLRRSGAPAAGGAAAGRPWPMTCAALPLLHHRTGLPDYDAARWTRLPELEQVLPTEQGWGVVLQRRTPRATGPVEVVAPETANAVLILVLGASRNECRLEGSGAARPIRLAVRRGDALLLPPGIASWWYNAAGAKGALQLHLSAGFLAGIADRAGLPGPDGRLRPGRLARDQTLDFLLRQIVREVRGRQPGWRRAVESAVTLATAQLLAGQPCPLAGLPLPIRDRC</sequence>
<evidence type="ECO:0000259" key="4">
    <source>
        <dbReference type="PROSITE" id="PS01124"/>
    </source>
</evidence>
<keyword evidence="2" id="KW-0238">DNA-binding</keyword>
<dbReference type="PANTHER" id="PTHR46796">
    <property type="entry name" value="HTH-TYPE TRANSCRIPTIONAL ACTIVATOR RHAS-RELATED"/>
    <property type="match status" value="1"/>
</dbReference>
<organism evidence="5 6">
    <name type="scientific">Paracraurococcus ruber</name>
    <dbReference type="NCBI Taxonomy" id="77675"/>
    <lineage>
        <taxon>Bacteria</taxon>
        <taxon>Pseudomonadati</taxon>
        <taxon>Pseudomonadota</taxon>
        <taxon>Alphaproteobacteria</taxon>
        <taxon>Acetobacterales</taxon>
        <taxon>Roseomonadaceae</taxon>
        <taxon>Paracraurococcus</taxon>
    </lineage>
</organism>